<dbReference type="RefSeq" id="XP_028544928.1">
    <property type="nucleotide sequence ID" value="XM_028689127.1"/>
</dbReference>
<protein>
    <submittedName>
        <fullName evidence="2">Uncharacterized protein</fullName>
    </submittedName>
</protein>
<feature type="compositionally biased region" description="Basic residues" evidence="1">
    <location>
        <begin position="265"/>
        <end position="276"/>
    </location>
</feature>
<evidence type="ECO:0000313" key="2">
    <source>
        <dbReference type="EMBL" id="GAW82339.1"/>
    </source>
</evidence>
<comment type="caution">
    <text evidence="2">The sequence shown here is derived from an EMBL/GenBank/DDBJ whole genome shotgun (WGS) entry which is preliminary data.</text>
</comment>
<name>A0A1Y1JIL0_PLAGO</name>
<dbReference type="EMBL" id="BDQF01000013">
    <property type="protein sequence ID" value="GAW82339.1"/>
    <property type="molecule type" value="Genomic_DNA"/>
</dbReference>
<feature type="region of interest" description="Disordered" evidence="1">
    <location>
        <begin position="83"/>
        <end position="102"/>
    </location>
</feature>
<dbReference type="GeneID" id="39749076"/>
<evidence type="ECO:0000313" key="3">
    <source>
        <dbReference type="Proteomes" id="UP000195521"/>
    </source>
</evidence>
<feature type="compositionally biased region" description="Basic residues" evidence="1">
    <location>
        <begin position="131"/>
        <end position="141"/>
    </location>
</feature>
<dbReference type="OMA" id="MECTPNE"/>
<feature type="compositionally biased region" description="Polar residues" evidence="1">
    <location>
        <begin position="303"/>
        <end position="318"/>
    </location>
</feature>
<accession>A0A1Y1JIL0</accession>
<feature type="compositionally biased region" description="Basic and acidic residues" evidence="1">
    <location>
        <begin position="292"/>
        <end position="302"/>
    </location>
</feature>
<feature type="compositionally biased region" description="Low complexity" evidence="1">
    <location>
        <begin position="152"/>
        <end position="163"/>
    </location>
</feature>
<organism evidence="2 3">
    <name type="scientific">Plasmodium gonderi</name>
    <dbReference type="NCBI Taxonomy" id="77519"/>
    <lineage>
        <taxon>Eukaryota</taxon>
        <taxon>Sar</taxon>
        <taxon>Alveolata</taxon>
        <taxon>Apicomplexa</taxon>
        <taxon>Aconoidasida</taxon>
        <taxon>Haemosporida</taxon>
        <taxon>Plasmodiidae</taxon>
        <taxon>Plasmodium</taxon>
        <taxon>Plasmodium (Plasmodium)</taxon>
    </lineage>
</organism>
<dbReference type="AlphaFoldDB" id="A0A1Y1JIL0"/>
<sequence length="413" mass="48394">MEQKPDEEKKEDYLDIITKFFSYFSLGSDNVVNSQTLPKSHSPDAERNVKGSLPHQRNSIQQVVYNLKLKRASDLKTPTRFSLDRPVASVPRSEQQVHEKTSPYVNHETCECEGKNKSRNNSMENCLNMAGRKKKKKKKKEIPKERVGDNASSSFDFSEGEFFQLKEQIESETEKKKKTEKMEKWREKEKEKNKMQERISDPNDAAQERDEEVKEKEKRDKKKKKKKEANDKQNEEDEHLEEIQTDRSKEFQGDVISWKEDEKERKKKKKKQKKKERKEEEKENANADDDEKEKKERTKLSKMETNNSECTYESSNIVNARKRGHGDYQKKNDGALSSSFVEPSCSNNSAVENHLNNMEDDLESKDFIKTQEEQIVVNYISDSKKSYISIRSSNKKKGHVIKLPKLNLLPQKE</sequence>
<evidence type="ECO:0000256" key="1">
    <source>
        <dbReference type="SAM" id="MobiDB-lite"/>
    </source>
</evidence>
<proteinExistence type="predicted"/>
<feature type="compositionally biased region" description="Polar residues" evidence="1">
    <location>
        <begin position="335"/>
        <end position="346"/>
    </location>
</feature>
<feature type="compositionally biased region" description="Basic and acidic residues" evidence="1">
    <location>
        <begin position="167"/>
        <end position="218"/>
    </location>
</feature>
<feature type="region of interest" description="Disordered" evidence="1">
    <location>
        <begin position="114"/>
        <end position="346"/>
    </location>
</feature>
<dbReference type="OrthoDB" id="387525at2759"/>
<keyword evidence="3" id="KW-1185">Reference proteome</keyword>
<reference evidence="3" key="1">
    <citation type="submission" date="2017-04" db="EMBL/GenBank/DDBJ databases">
        <title>Plasmodium gonderi genome.</title>
        <authorList>
            <person name="Arisue N."/>
            <person name="Honma H."/>
            <person name="Kawai S."/>
            <person name="Tougan T."/>
            <person name="Tanabe K."/>
            <person name="Horii T."/>
        </authorList>
    </citation>
    <scope>NUCLEOTIDE SEQUENCE [LARGE SCALE GENOMIC DNA]</scope>
    <source>
        <strain evidence="3">ATCC 30045</strain>
    </source>
</reference>
<gene>
    <name evidence="2" type="ORF">PGO_123370</name>
</gene>
<feature type="compositionally biased region" description="Basic and acidic residues" evidence="1">
    <location>
        <begin position="241"/>
        <end position="264"/>
    </location>
</feature>
<dbReference type="Proteomes" id="UP000195521">
    <property type="component" value="Unassembled WGS sequence"/>
</dbReference>